<accession>A0A4Y2FAQ5</accession>
<dbReference type="OrthoDB" id="433457at2759"/>
<organism evidence="2 3">
    <name type="scientific">Araneus ventricosus</name>
    <name type="common">Orbweaver spider</name>
    <name type="synonym">Epeira ventricosa</name>
    <dbReference type="NCBI Taxonomy" id="182803"/>
    <lineage>
        <taxon>Eukaryota</taxon>
        <taxon>Metazoa</taxon>
        <taxon>Ecdysozoa</taxon>
        <taxon>Arthropoda</taxon>
        <taxon>Chelicerata</taxon>
        <taxon>Arachnida</taxon>
        <taxon>Araneae</taxon>
        <taxon>Araneomorphae</taxon>
        <taxon>Entelegynae</taxon>
        <taxon>Araneoidea</taxon>
        <taxon>Araneidae</taxon>
        <taxon>Araneus</taxon>
    </lineage>
</organism>
<reference evidence="2 3" key="1">
    <citation type="journal article" date="2019" name="Sci. Rep.">
        <title>Orb-weaving spider Araneus ventricosus genome elucidates the spidroin gene catalogue.</title>
        <authorList>
            <person name="Kono N."/>
            <person name="Nakamura H."/>
            <person name="Ohtoshi R."/>
            <person name="Moran D.A.P."/>
            <person name="Shinohara A."/>
            <person name="Yoshida Y."/>
            <person name="Fujiwara M."/>
            <person name="Mori M."/>
            <person name="Tomita M."/>
            <person name="Arakawa K."/>
        </authorList>
    </citation>
    <scope>NUCLEOTIDE SEQUENCE [LARGE SCALE GENOMIC DNA]</scope>
</reference>
<name>A0A4Y2FAQ5_ARAVE</name>
<dbReference type="PANTHER" id="PTHR10644">
    <property type="entry name" value="DNA REPAIR/RNA PROCESSING CPSF FAMILY"/>
    <property type="match status" value="1"/>
</dbReference>
<gene>
    <name evidence="2" type="primary">DDB1</name>
    <name evidence="2" type="ORF">AVEN_228682_1</name>
</gene>
<dbReference type="GO" id="GO:0003676">
    <property type="term" value="F:nucleic acid binding"/>
    <property type="evidence" value="ECO:0007669"/>
    <property type="project" value="InterPro"/>
</dbReference>
<comment type="caution">
    <text evidence="2">The sequence shown here is derived from an EMBL/GenBank/DDBJ whole genome shotgun (WGS) entry which is preliminary data.</text>
</comment>
<sequence length="107" mass="11768">MDLKNVLSSCSTSANSVIKLTNSGGPSADDCGQEVDVYSLLIIDQHTFEVLHAHQFLPNEYAISIVSTKLGEDPNTYYVVGTAIVNSDESEPKQGRFVIFMWKDVNL</sequence>
<dbReference type="GO" id="GO:0016567">
    <property type="term" value="P:protein ubiquitination"/>
    <property type="evidence" value="ECO:0007669"/>
    <property type="project" value="UniProtKB-UniPathway"/>
</dbReference>
<dbReference type="InterPro" id="IPR015943">
    <property type="entry name" value="WD40/YVTN_repeat-like_dom_sf"/>
</dbReference>
<evidence type="ECO:0000259" key="1">
    <source>
        <dbReference type="Pfam" id="PF03178"/>
    </source>
</evidence>
<feature type="domain" description="RSE1/DDB1/CPSF1 C-terminal" evidence="1">
    <location>
        <begin position="38"/>
        <end position="104"/>
    </location>
</feature>
<dbReference type="AlphaFoldDB" id="A0A4Y2FAQ5"/>
<evidence type="ECO:0000313" key="2">
    <source>
        <dbReference type="EMBL" id="GBM37546.1"/>
    </source>
</evidence>
<proteinExistence type="predicted"/>
<dbReference type="Pfam" id="PF03178">
    <property type="entry name" value="CPSF_A"/>
    <property type="match status" value="1"/>
</dbReference>
<dbReference type="GO" id="GO:0005634">
    <property type="term" value="C:nucleus"/>
    <property type="evidence" value="ECO:0007669"/>
    <property type="project" value="InterPro"/>
</dbReference>
<dbReference type="InterPro" id="IPR004871">
    <property type="entry name" value="RSE1/DDB1/CPSF1_C"/>
</dbReference>
<evidence type="ECO:0000313" key="3">
    <source>
        <dbReference type="Proteomes" id="UP000499080"/>
    </source>
</evidence>
<dbReference type="EMBL" id="BGPR01173055">
    <property type="protein sequence ID" value="GBM37546.1"/>
    <property type="molecule type" value="Genomic_DNA"/>
</dbReference>
<dbReference type="Proteomes" id="UP000499080">
    <property type="component" value="Unassembled WGS sequence"/>
</dbReference>
<dbReference type="Gene3D" id="2.130.10.10">
    <property type="entry name" value="YVTN repeat-like/Quinoprotein amine dehydrogenase"/>
    <property type="match status" value="1"/>
</dbReference>
<keyword evidence="3" id="KW-1185">Reference proteome</keyword>
<dbReference type="InterPro" id="IPR050358">
    <property type="entry name" value="RSE1/DDB1/CFT1"/>
</dbReference>
<dbReference type="UniPathway" id="UPA00143"/>
<protein>
    <submittedName>
        <fullName evidence="2">DNA damage-binding protein 1</fullName>
    </submittedName>
</protein>